<sequence length="75" mass="8480">MIISTKKSPCTSHKIFDRINLLALPVNRPTDFLVKTHQAIDASSIESPGLLQAFENPRHEEQDCRLQQSPVPSWP</sequence>
<dbReference type="PaxDb" id="39947-A0A0P0X4E2"/>
<protein>
    <submittedName>
        <fullName evidence="1">Os07g0270301 protein</fullName>
    </submittedName>
</protein>
<dbReference type="AlphaFoldDB" id="A0A0P0X4E2"/>
<proteinExistence type="predicted"/>
<evidence type="ECO:0000313" key="1">
    <source>
        <dbReference type="EMBL" id="BAT00936.1"/>
    </source>
</evidence>
<gene>
    <name evidence="1" type="ordered locus">Os07g0270301</name>
    <name evidence="1" type="ORF">OSNPB_070270301</name>
</gene>
<dbReference type="Proteomes" id="UP000059680">
    <property type="component" value="Chromosome 7"/>
</dbReference>
<organism evidence="1 2">
    <name type="scientific">Oryza sativa subsp. japonica</name>
    <name type="common">Rice</name>
    <dbReference type="NCBI Taxonomy" id="39947"/>
    <lineage>
        <taxon>Eukaryota</taxon>
        <taxon>Viridiplantae</taxon>
        <taxon>Streptophyta</taxon>
        <taxon>Embryophyta</taxon>
        <taxon>Tracheophyta</taxon>
        <taxon>Spermatophyta</taxon>
        <taxon>Magnoliopsida</taxon>
        <taxon>Liliopsida</taxon>
        <taxon>Poales</taxon>
        <taxon>Poaceae</taxon>
        <taxon>BOP clade</taxon>
        <taxon>Oryzoideae</taxon>
        <taxon>Oryzeae</taxon>
        <taxon>Oryzinae</taxon>
        <taxon>Oryza</taxon>
        <taxon>Oryza sativa</taxon>
    </lineage>
</organism>
<dbReference type="EMBL" id="AP014963">
    <property type="protein sequence ID" value="BAT00936.1"/>
    <property type="molecule type" value="Genomic_DNA"/>
</dbReference>
<dbReference type="Gramene" id="Os07t0270301-00">
    <property type="protein sequence ID" value="Os07t0270301-00"/>
    <property type="gene ID" value="Os07g0270301"/>
</dbReference>
<dbReference type="SMR" id="A0A0P0X4E2"/>
<reference evidence="1 2" key="2">
    <citation type="journal article" date="2013" name="Plant Cell Physiol.">
        <title>Rice Annotation Project Database (RAP-DB): an integrative and interactive database for rice genomics.</title>
        <authorList>
            <person name="Sakai H."/>
            <person name="Lee S.S."/>
            <person name="Tanaka T."/>
            <person name="Numa H."/>
            <person name="Kim J."/>
            <person name="Kawahara Y."/>
            <person name="Wakimoto H."/>
            <person name="Yang C.C."/>
            <person name="Iwamoto M."/>
            <person name="Abe T."/>
            <person name="Yamada Y."/>
            <person name="Muto A."/>
            <person name="Inokuchi H."/>
            <person name="Ikemura T."/>
            <person name="Matsumoto T."/>
            <person name="Sasaki T."/>
            <person name="Itoh T."/>
        </authorList>
    </citation>
    <scope>NUCLEOTIDE SEQUENCE [LARGE SCALE GENOMIC DNA]</scope>
    <source>
        <strain evidence="2">cv. Nipponbare</strain>
    </source>
</reference>
<name>A0A0P0X4E2_ORYSJ</name>
<evidence type="ECO:0000313" key="2">
    <source>
        <dbReference type="Proteomes" id="UP000059680"/>
    </source>
</evidence>
<dbReference type="InParanoid" id="A0A0P0X4E2"/>
<reference evidence="1 2" key="3">
    <citation type="journal article" date="2013" name="Rice">
        <title>Improvement of the Oryza sativa Nipponbare reference genome using next generation sequence and optical map data.</title>
        <authorList>
            <person name="Kawahara Y."/>
            <person name="de la Bastide M."/>
            <person name="Hamilton J.P."/>
            <person name="Kanamori H."/>
            <person name="McCombie W.R."/>
            <person name="Ouyang S."/>
            <person name="Schwartz D.C."/>
            <person name="Tanaka T."/>
            <person name="Wu J."/>
            <person name="Zhou S."/>
            <person name="Childs K.L."/>
            <person name="Davidson R.M."/>
            <person name="Lin H."/>
            <person name="Quesada-Ocampo L."/>
            <person name="Vaillancourt B."/>
            <person name="Sakai H."/>
            <person name="Lee S.S."/>
            <person name="Kim J."/>
            <person name="Numa H."/>
            <person name="Itoh T."/>
            <person name="Buell C.R."/>
            <person name="Matsumoto T."/>
        </authorList>
    </citation>
    <scope>NUCLEOTIDE SEQUENCE [LARGE SCALE GENOMIC DNA]</scope>
    <source>
        <strain evidence="2">cv. Nipponbare</strain>
    </source>
</reference>
<keyword evidence="2" id="KW-1185">Reference proteome</keyword>
<reference evidence="2" key="1">
    <citation type="journal article" date="2005" name="Nature">
        <title>The map-based sequence of the rice genome.</title>
        <authorList>
            <consortium name="International rice genome sequencing project (IRGSP)"/>
            <person name="Matsumoto T."/>
            <person name="Wu J."/>
            <person name="Kanamori H."/>
            <person name="Katayose Y."/>
            <person name="Fujisawa M."/>
            <person name="Namiki N."/>
            <person name="Mizuno H."/>
            <person name="Yamamoto K."/>
            <person name="Antonio B.A."/>
            <person name="Baba T."/>
            <person name="Sakata K."/>
            <person name="Nagamura Y."/>
            <person name="Aoki H."/>
            <person name="Arikawa K."/>
            <person name="Arita K."/>
            <person name="Bito T."/>
            <person name="Chiden Y."/>
            <person name="Fujitsuka N."/>
            <person name="Fukunaka R."/>
            <person name="Hamada M."/>
            <person name="Harada C."/>
            <person name="Hayashi A."/>
            <person name="Hijishita S."/>
            <person name="Honda M."/>
            <person name="Hosokawa S."/>
            <person name="Ichikawa Y."/>
            <person name="Idonuma A."/>
            <person name="Iijima M."/>
            <person name="Ikeda M."/>
            <person name="Ikeno M."/>
            <person name="Ito K."/>
            <person name="Ito S."/>
            <person name="Ito T."/>
            <person name="Ito Y."/>
            <person name="Ito Y."/>
            <person name="Iwabuchi A."/>
            <person name="Kamiya K."/>
            <person name="Karasawa W."/>
            <person name="Kurita K."/>
            <person name="Katagiri S."/>
            <person name="Kikuta A."/>
            <person name="Kobayashi H."/>
            <person name="Kobayashi N."/>
            <person name="Machita K."/>
            <person name="Maehara T."/>
            <person name="Masukawa M."/>
            <person name="Mizubayashi T."/>
            <person name="Mukai Y."/>
            <person name="Nagasaki H."/>
            <person name="Nagata Y."/>
            <person name="Naito S."/>
            <person name="Nakashima M."/>
            <person name="Nakama Y."/>
            <person name="Nakamichi Y."/>
            <person name="Nakamura M."/>
            <person name="Meguro A."/>
            <person name="Negishi M."/>
            <person name="Ohta I."/>
            <person name="Ohta T."/>
            <person name="Okamoto M."/>
            <person name="Ono N."/>
            <person name="Saji S."/>
            <person name="Sakaguchi M."/>
            <person name="Sakai K."/>
            <person name="Shibata M."/>
            <person name="Shimokawa T."/>
            <person name="Song J."/>
            <person name="Takazaki Y."/>
            <person name="Terasawa K."/>
            <person name="Tsugane M."/>
            <person name="Tsuji K."/>
            <person name="Ueda S."/>
            <person name="Waki K."/>
            <person name="Yamagata H."/>
            <person name="Yamamoto M."/>
            <person name="Yamamoto S."/>
            <person name="Yamane H."/>
            <person name="Yoshiki S."/>
            <person name="Yoshihara R."/>
            <person name="Yukawa K."/>
            <person name="Zhong H."/>
            <person name="Yano M."/>
            <person name="Yuan Q."/>
            <person name="Ouyang S."/>
            <person name="Liu J."/>
            <person name="Jones K.M."/>
            <person name="Gansberger K."/>
            <person name="Moffat K."/>
            <person name="Hill J."/>
            <person name="Bera J."/>
            <person name="Fadrosh D."/>
            <person name="Jin S."/>
            <person name="Johri S."/>
            <person name="Kim M."/>
            <person name="Overton L."/>
            <person name="Reardon M."/>
            <person name="Tsitrin T."/>
            <person name="Vuong H."/>
            <person name="Weaver B."/>
            <person name="Ciecko A."/>
            <person name="Tallon L."/>
            <person name="Jackson J."/>
            <person name="Pai G."/>
            <person name="Aken S.V."/>
            <person name="Utterback T."/>
            <person name="Reidmuller S."/>
            <person name="Feldblyum T."/>
            <person name="Hsiao J."/>
            <person name="Zismann V."/>
            <person name="Iobst S."/>
            <person name="de Vazeille A.R."/>
            <person name="Buell C.R."/>
            <person name="Ying K."/>
            <person name="Li Y."/>
            <person name="Lu T."/>
            <person name="Huang Y."/>
            <person name="Zhao Q."/>
            <person name="Feng Q."/>
            <person name="Zhang L."/>
            <person name="Zhu J."/>
            <person name="Weng Q."/>
            <person name="Mu J."/>
            <person name="Lu Y."/>
            <person name="Fan D."/>
            <person name="Liu Y."/>
            <person name="Guan J."/>
            <person name="Zhang Y."/>
            <person name="Yu S."/>
            <person name="Liu X."/>
            <person name="Zhang Y."/>
            <person name="Hong G."/>
            <person name="Han B."/>
            <person name="Choisne N."/>
            <person name="Demange N."/>
            <person name="Orjeda G."/>
            <person name="Samain S."/>
            <person name="Cattolico L."/>
            <person name="Pelletier E."/>
            <person name="Couloux A."/>
            <person name="Segurens B."/>
            <person name="Wincker P."/>
            <person name="D'Hont A."/>
            <person name="Scarpelli C."/>
            <person name="Weissenbach J."/>
            <person name="Salanoubat M."/>
            <person name="Quetier F."/>
            <person name="Yu Y."/>
            <person name="Kim H.R."/>
            <person name="Rambo T."/>
            <person name="Currie J."/>
            <person name="Collura K."/>
            <person name="Luo M."/>
            <person name="Yang T."/>
            <person name="Ammiraju J.S.S."/>
            <person name="Engler F."/>
            <person name="Soderlund C."/>
            <person name="Wing R.A."/>
            <person name="Palmer L.E."/>
            <person name="de la Bastide M."/>
            <person name="Spiegel L."/>
            <person name="Nascimento L."/>
            <person name="Zutavern T."/>
            <person name="O'Shaughnessy A."/>
            <person name="Dike S."/>
            <person name="Dedhia N."/>
            <person name="Preston R."/>
            <person name="Balija V."/>
            <person name="McCombie W.R."/>
            <person name="Chow T."/>
            <person name="Chen H."/>
            <person name="Chung M."/>
            <person name="Chen C."/>
            <person name="Shaw J."/>
            <person name="Wu H."/>
            <person name="Hsiao K."/>
            <person name="Chao Y."/>
            <person name="Chu M."/>
            <person name="Cheng C."/>
            <person name="Hour A."/>
            <person name="Lee P."/>
            <person name="Lin S."/>
            <person name="Lin Y."/>
            <person name="Liou J."/>
            <person name="Liu S."/>
            <person name="Hsing Y."/>
            <person name="Raghuvanshi S."/>
            <person name="Mohanty A."/>
            <person name="Bharti A.K."/>
            <person name="Gaur A."/>
            <person name="Gupta V."/>
            <person name="Kumar D."/>
            <person name="Ravi V."/>
            <person name="Vij S."/>
            <person name="Kapur A."/>
            <person name="Khurana P."/>
            <person name="Khurana P."/>
            <person name="Khurana J.P."/>
            <person name="Tyagi A.K."/>
            <person name="Gaikwad K."/>
            <person name="Singh A."/>
            <person name="Dalal V."/>
            <person name="Srivastava S."/>
            <person name="Dixit A."/>
            <person name="Pal A.K."/>
            <person name="Ghazi I.A."/>
            <person name="Yadav M."/>
            <person name="Pandit A."/>
            <person name="Bhargava A."/>
            <person name="Sureshbabu K."/>
            <person name="Batra K."/>
            <person name="Sharma T.R."/>
            <person name="Mohapatra T."/>
            <person name="Singh N.K."/>
            <person name="Messing J."/>
            <person name="Nelson A.B."/>
            <person name="Fuks G."/>
            <person name="Kavchok S."/>
            <person name="Keizer G."/>
            <person name="Linton E."/>
            <person name="Llaca V."/>
            <person name="Song R."/>
            <person name="Tanyolac B."/>
            <person name="Young S."/>
            <person name="Ho-Il K."/>
            <person name="Hahn J.H."/>
            <person name="Sangsakoo G."/>
            <person name="Vanavichit A."/>
            <person name="de Mattos Luiz.A.T."/>
            <person name="Zimmer P.D."/>
            <person name="Malone G."/>
            <person name="Dellagostin O."/>
            <person name="de Oliveira A.C."/>
            <person name="Bevan M."/>
            <person name="Bancroft I."/>
            <person name="Minx P."/>
            <person name="Cordum H."/>
            <person name="Wilson R."/>
            <person name="Cheng Z."/>
            <person name="Jin W."/>
            <person name="Jiang J."/>
            <person name="Leong S.A."/>
            <person name="Iwama H."/>
            <person name="Gojobori T."/>
            <person name="Itoh T."/>
            <person name="Niimura Y."/>
            <person name="Fujii Y."/>
            <person name="Habara T."/>
            <person name="Sakai H."/>
            <person name="Sato Y."/>
            <person name="Wilson G."/>
            <person name="Kumar K."/>
            <person name="McCouch S."/>
            <person name="Juretic N."/>
            <person name="Hoen D."/>
            <person name="Wright S."/>
            <person name="Bruskiewich R."/>
            <person name="Bureau T."/>
            <person name="Miyao A."/>
            <person name="Hirochika H."/>
            <person name="Nishikawa T."/>
            <person name="Kadowaki K."/>
            <person name="Sugiura M."/>
            <person name="Burr B."/>
            <person name="Sasaki T."/>
        </authorList>
    </citation>
    <scope>NUCLEOTIDE SEQUENCE [LARGE SCALE GENOMIC DNA]</scope>
    <source>
        <strain evidence="2">cv. Nipponbare</strain>
    </source>
</reference>
<accession>A0A0P0X4E2</accession>